<organism evidence="2 4">
    <name type="scientific">Ferroacidibacillus organovorans</name>
    <dbReference type="NCBI Taxonomy" id="1765683"/>
    <lineage>
        <taxon>Bacteria</taxon>
        <taxon>Bacillati</taxon>
        <taxon>Bacillota</taxon>
        <taxon>Bacilli</taxon>
        <taxon>Bacillales</taxon>
        <taxon>Alicyclobacillaceae</taxon>
        <taxon>Ferroacidibacillus</taxon>
    </lineage>
</organism>
<dbReference type="OrthoDB" id="2988879at2"/>
<gene>
    <name evidence="1" type="ORF">AYW79_14115</name>
    <name evidence="2" type="ORF">B2M26_08025</name>
</gene>
<evidence type="ECO:0000313" key="2">
    <source>
        <dbReference type="EMBL" id="OPG16248.1"/>
    </source>
</evidence>
<sequence>MTPSIQFQGAEHCAFYFEDVHLMLVQFEREAFRMLYLLTGQSGDSLTLSFPGSLYTEQVMEQVERIFFVELNEYQREPVKLALGAYFPVGSSRVGAYYERGSDETTLYFLRVNGDAPNETLETIEDPDEHRVASETFQARYQDVFFIKK</sequence>
<proteinExistence type="predicted"/>
<dbReference type="EMBL" id="LSUQ01000076">
    <property type="protein sequence ID" value="OAG90654.1"/>
    <property type="molecule type" value="Genomic_DNA"/>
</dbReference>
<protein>
    <submittedName>
        <fullName evidence="2">Uncharacterized protein</fullName>
    </submittedName>
</protein>
<accession>A0A162RZL1</accession>
<reference evidence="1 3" key="1">
    <citation type="submission" date="2016-02" db="EMBL/GenBank/DDBJ databases">
        <title>Draft genome sequence of Acidibacillus ferrooxidans SLC66.</title>
        <authorList>
            <person name="Oliveira G."/>
            <person name="Nancucheo I."/>
            <person name="Dall'Agnol H."/>
            <person name="Johnson B."/>
            <person name="Oliveira R."/>
            <person name="Nunes G.L."/>
            <person name="Tzotzos G."/>
            <person name="Orellana S.C."/>
            <person name="Salim A.C."/>
            <person name="Araujo F.M."/>
        </authorList>
    </citation>
    <scope>NUCLEOTIDE SEQUENCE [LARGE SCALE GENOMIC DNA]</scope>
    <source>
        <strain evidence="1 3">SLC66</strain>
    </source>
</reference>
<dbReference type="Proteomes" id="UP000077421">
    <property type="component" value="Unassembled WGS sequence"/>
</dbReference>
<dbReference type="Proteomes" id="UP000190229">
    <property type="component" value="Unassembled WGS sequence"/>
</dbReference>
<evidence type="ECO:0000313" key="1">
    <source>
        <dbReference type="EMBL" id="OAG90654.1"/>
    </source>
</evidence>
<dbReference type="EMBL" id="MWPS01000021">
    <property type="protein sequence ID" value="OPG16248.1"/>
    <property type="molecule type" value="Genomic_DNA"/>
</dbReference>
<dbReference type="AlphaFoldDB" id="A0A162RZL1"/>
<keyword evidence="4" id="KW-1185">Reference proteome</keyword>
<dbReference type="RefSeq" id="WP_067567175.1">
    <property type="nucleotide sequence ID" value="NZ_LSUQ01000076.1"/>
</dbReference>
<comment type="caution">
    <text evidence="2">The sequence shown here is derived from an EMBL/GenBank/DDBJ whole genome shotgun (WGS) entry which is preliminary data.</text>
</comment>
<evidence type="ECO:0000313" key="3">
    <source>
        <dbReference type="Proteomes" id="UP000077421"/>
    </source>
</evidence>
<name>A0A162RZL1_9BACL</name>
<reference evidence="2 4" key="2">
    <citation type="submission" date="2017-02" db="EMBL/GenBank/DDBJ databases">
        <title>Draft genome of Acidibacillus ferrooxidans Huett2.</title>
        <authorList>
            <person name="Schopf S."/>
        </authorList>
    </citation>
    <scope>NUCLEOTIDE SEQUENCE [LARGE SCALE GENOMIC DNA]</scope>
    <source>
        <strain evidence="2 4">Huett2</strain>
    </source>
</reference>
<evidence type="ECO:0000313" key="4">
    <source>
        <dbReference type="Proteomes" id="UP000190229"/>
    </source>
</evidence>